<organism evidence="3">
    <name type="scientific">marine metagenome</name>
    <dbReference type="NCBI Taxonomy" id="408172"/>
    <lineage>
        <taxon>unclassified sequences</taxon>
        <taxon>metagenomes</taxon>
        <taxon>ecological metagenomes</taxon>
    </lineage>
</organism>
<dbReference type="Pfam" id="PF03446">
    <property type="entry name" value="NAD_binding_2"/>
    <property type="match status" value="1"/>
</dbReference>
<feature type="domain" description="6-phosphogluconate dehydrogenase NADP-binding" evidence="1">
    <location>
        <begin position="5"/>
        <end position="139"/>
    </location>
</feature>
<dbReference type="AlphaFoldDB" id="A0A382FZ53"/>
<dbReference type="SUPFAM" id="SSF51735">
    <property type="entry name" value="NAD(P)-binding Rossmann-fold domains"/>
    <property type="match status" value="1"/>
</dbReference>
<dbReference type="InterPro" id="IPR036291">
    <property type="entry name" value="NAD(P)-bd_dom_sf"/>
</dbReference>
<evidence type="ECO:0008006" key="4">
    <source>
        <dbReference type="Google" id="ProtNLM"/>
    </source>
</evidence>
<feature type="domain" description="Phosphogluconate dehydrogenase NAD-binding putative C-terminal" evidence="2">
    <location>
        <begin position="190"/>
        <end position="258"/>
    </location>
</feature>
<dbReference type="SUPFAM" id="SSF48179">
    <property type="entry name" value="6-phosphogluconate dehydrogenase C-terminal domain-like"/>
    <property type="match status" value="1"/>
</dbReference>
<dbReference type="InterPro" id="IPR015814">
    <property type="entry name" value="Pgluconate_DH_NAD-bd_C"/>
</dbReference>
<protein>
    <recommendedName>
        <fullName evidence="4">6-phosphogluconate dehydrogenase NADP-binding domain-containing protein</fullName>
    </recommendedName>
</protein>
<evidence type="ECO:0000259" key="2">
    <source>
        <dbReference type="Pfam" id="PF09130"/>
    </source>
</evidence>
<dbReference type="EMBL" id="UINC01052499">
    <property type="protein sequence ID" value="SVB67899.1"/>
    <property type="molecule type" value="Genomic_DNA"/>
</dbReference>
<reference evidence="3" key="1">
    <citation type="submission" date="2018-05" db="EMBL/GenBank/DDBJ databases">
        <authorList>
            <person name="Lanie J.A."/>
            <person name="Ng W.-L."/>
            <person name="Kazmierczak K.M."/>
            <person name="Andrzejewski T.M."/>
            <person name="Davidsen T.M."/>
            <person name="Wayne K.J."/>
            <person name="Tettelin H."/>
            <person name="Glass J.I."/>
            <person name="Rusch D."/>
            <person name="Podicherti R."/>
            <person name="Tsui H.-C.T."/>
            <person name="Winkler M.E."/>
        </authorList>
    </citation>
    <scope>NUCLEOTIDE SEQUENCE</scope>
</reference>
<sequence>MSLKTIGVLGIGEMGTAVAKLLHDNGVRVVTTLDGRSAKTKTNAATAGVEDLGSLGEVVKVSDLVLSMLSSKVAQQVAHLVGQTAKDLGVHSMYGEFNAIAPTTVQTIEKDIGDMMDVVDGGIVGGPNNLLAATFYLSGPRAYEVAALSDFGFNTRVLGDVVGQASGMKLCYAGMTKGLSTMALDLLLAAGSLGVDGPVLEQYQRSMSGVLEFINRFVPGNPKRAVRRSEEMPEVATMIDSLGFDGSIHRAAYERMKWLGHLELDTDGFPDAASVAHHIINQKKRK</sequence>
<evidence type="ECO:0000313" key="3">
    <source>
        <dbReference type="EMBL" id="SVB67899.1"/>
    </source>
</evidence>
<evidence type="ECO:0000259" key="1">
    <source>
        <dbReference type="Pfam" id="PF03446"/>
    </source>
</evidence>
<name>A0A382FZ53_9ZZZZ</name>
<dbReference type="Pfam" id="PF09130">
    <property type="entry name" value="DUF1932"/>
    <property type="match status" value="1"/>
</dbReference>
<dbReference type="Gene3D" id="1.10.1040.10">
    <property type="entry name" value="N-(1-d-carboxylethyl)-l-norvaline Dehydrogenase, domain 2"/>
    <property type="match status" value="1"/>
</dbReference>
<dbReference type="InterPro" id="IPR008927">
    <property type="entry name" value="6-PGluconate_DH-like_C_sf"/>
</dbReference>
<dbReference type="GO" id="GO:0050661">
    <property type="term" value="F:NADP binding"/>
    <property type="evidence" value="ECO:0007669"/>
    <property type="project" value="InterPro"/>
</dbReference>
<dbReference type="InterPro" id="IPR006115">
    <property type="entry name" value="6PGDH_NADP-bd"/>
</dbReference>
<gene>
    <name evidence="3" type="ORF">METZ01_LOCUS220753</name>
</gene>
<dbReference type="InterPro" id="IPR013328">
    <property type="entry name" value="6PGD_dom2"/>
</dbReference>
<proteinExistence type="predicted"/>
<dbReference type="Gene3D" id="3.40.50.720">
    <property type="entry name" value="NAD(P)-binding Rossmann-like Domain"/>
    <property type="match status" value="1"/>
</dbReference>
<accession>A0A382FZ53</accession>